<dbReference type="EMBL" id="FXUO01000002">
    <property type="protein sequence ID" value="SMP90920.1"/>
    <property type="molecule type" value="Genomic_DNA"/>
</dbReference>
<dbReference type="Gene3D" id="2.160.10.10">
    <property type="entry name" value="Hexapeptide repeat proteins"/>
    <property type="match status" value="1"/>
</dbReference>
<comment type="caution">
    <text evidence="4">The sequence shown here is derived from an EMBL/GenBank/DDBJ whole genome shotgun (WGS) entry which is preliminary data.</text>
</comment>
<sequence length="196" mass="22146">MNWIKFFKTLKKYYYLEPAFDNIITDFRKVENLKKKYNCNIDYRVRISYDDIDNFEIGKNVYIGAYSVIFVTNENDKRDCKLIIGEDTYIGEQNNIRAAGGTIKIGKKCLISQQVSIIGSDHTYKKGIYIQDQPWKQENGGVEIGDDVWIGCSVQIMAGVKIGNGAVIAAGSVVTKDVEENTVVAGVPAKFIKHRE</sequence>
<gene>
    <name evidence="4" type="ORF">SAMN05421679_102504</name>
</gene>
<dbReference type="RefSeq" id="WP_283415986.1">
    <property type="nucleotide sequence ID" value="NZ_FXUO01000002.1"/>
</dbReference>
<name>A0ABY1R0K8_9FLAO</name>
<dbReference type="GO" id="GO:0016740">
    <property type="term" value="F:transferase activity"/>
    <property type="evidence" value="ECO:0007669"/>
    <property type="project" value="UniProtKB-KW"/>
</dbReference>
<evidence type="ECO:0000256" key="1">
    <source>
        <dbReference type="ARBA" id="ARBA00022679"/>
    </source>
</evidence>
<evidence type="ECO:0000313" key="4">
    <source>
        <dbReference type="EMBL" id="SMP90920.1"/>
    </source>
</evidence>
<reference evidence="4 5" key="1">
    <citation type="submission" date="2017-05" db="EMBL/GenBank/DDBJ databases">
        <authorList>
            <person name="Varghese N."/>
            <person name="Submissions S."/>
        </authorList>
    </citation>
    <scope>NUCLEOTIDE SEQUENCE [LARGE SCALE GENOMIC DNA]</scope>
    <source>
        <strain evidence="4 5">DSM 18015</strain>
    </source>
</reference>
<dbReference type="InterPro" id="IPR011004">
    <property type="entry name" value="Trimer_LpxA-like_sf"/>
</dbReference>
<dbReference type="InterPro" id="IPR001451">
    <property type="entry name" value="Hexapep"/>
</dbReference>
<dbReference type="InterPro" id="IPR051159">
    <property type="entry name" value="Hexapeptide_acetyltransf"/>
</dbReference>
<dbReference type="Pfam" id="PF00132">
    <property type="entry name" value="Hexapep"/>
    <property type="match status" value="1"/>
</dbReference>
<keyword evidence="3" id="KW-0012">Acyltransferase</keyword>
<evidence type="ECO:0000256" key="3">
    <source>
        <dbReference type="ARBA" id="ARBA00023315"/>
    </source>
</evidence>
<accession>A0ABY1R0K8</accession>
<dbReference type="InterPro" id="IPR018357">
    <property type="entry name" value="Hexapep_transf_CS"/>
</dbReference>
<organism evidence="4 5">
    <name type="scientific">Epilithonimonas pallida</name>
    <dbReference type="NCBI Taxonomy" id="373671"/>
    <lineage>
        <taxon>Bacteria</taxon>
        <taxon>Pseudomonadati</taxon>
        <taxon>Bacteroidota</taxon>
        <taxon>Flavobacteriia</taxon>
        <taxon>Flavobacteriales</taxon>
        <taxon>Weeksellaceae</taxon>
        <taxon>Chryseobacterium group</taxon>
        <taxon>Epilithonimonas</taxon>
    </lineage>
</organism>
<evidence type="ECO:0000313" key="5">
    <source>
        <dbReference type="Proteomes" id="UP001158050"/>
    </source>
</evidence>
<dbReference type="SUPFAM" id="SSF51161">
    <property type="entry name" value="Trimeric LpxA-like enzymes"/>
    <property type="match status" value="1"/>
</dbReference>
<evidence type="ECO:0000256" key="2">
    <source>
        <dbReference type="ARBA" id="ARBA00022737"/>
    </source>
</evidence>
<protein>
    <submittedName>
        <fullName evidence="4">Transferase hexapeptide (Six repeat-containing protein)</fullName>
    </submittedName>
</protein>
<dbReference type="Proteomes" id="UP001158050">
    <property type="component" value="Unassembled WGS sequence"/>
</dbReference>
<dbReference type="PANTHER" id="PTHR23416">
    <property type="entry name" value="SIALIC ACID SYNTHASE-RELATED"/>
    <property type="match status" value="1"/>
</dbReference>
<dbReference type="PROSITE" id="PS00101">
    <property type="entry name" value="HEXAPEP_TRANSFERASES"/>
    <property type="match status" value="1"/>
</dbReference>
<proteinExistence type="predicted"/>
<keyword evidence="5" id="KW-1185">Reference proteome</keyword>
<keyword evidence="2" id="KW-0677">Repeat</keyword>
<keyword evidence="1 4" id="KW-0808">Transferase</keyword>
<dbReference type="CDD" id="cd04647">
    <property type="entry name" value="LbH_MAT_like"/>
    <property type="match status" value="1"/>
</dbReference>